<proteinExistence type="predicted"/>
<feature type="signal peptide" evidence="1">
    <location>
        <begin position="1"/>
        <end position="19"/>
    </location>
</feature>
<keyword evidence="3" id="KW-1185">Reference proteome</keyword>
<dbReference type="Proteomes" id="UP001085076">
    <property type="component" value="Miscellaneous, Linkage group lg01"/>
</dbReference>
<evidence type="ECO:0000256" key="1">
    <source>
        <dbReference type="SAM" id="SignalP"/>
    </source>
</evidence>
<accession>A0A9D5DDI6</accession>
<reference evidence="2" key="1">
    <citation type="submission" date="2021-03" db="EMBL/GenBank/DDBJ databases">
        <authorList>
            <person name="Li Z."/>
            <person name="Yang C."/>
        </authorList>
    </citation>
    <scope>NUCLEOTIDE SEQUENCE</scope>
    <source>
        <strain evidence="2">Dzin_1.0</strain>
        <tissue evidence="2">Leaf</tissue>
    </source>
</reference>
<name>A0A9D5DDI6_9LILI</name>
<keyword evidence="1" id="KW-0732">Signal</keyword>
<protein>
    <recommendedName>
        <fullName evidence="4">Secreted protein</fullName>
    </recommendedName>
</protein>
<comment type="caution">
    <text evidence="2">The sequence shown here is derived from an EMBL/GenBank/DDBJ whole genome shotgun (WGS) entry which is preliminary data.</text>
</comment>
<dbReference type="AlphaFoldDB" id="A0A9D5DDI6"/>
<reference evidence="2" key="2">
    <citation type="journal article" date="2022" name="Hortic Res">
        <title>The genome of Dioscorea zingiberensis sheds light on the biosynthesis, origin and evolution of the medicinally important diosgenin saponins.</title>
        <authorList>
            <person name="Li Y."/>
            <person name="Tan C."/>
            <person name="Li Z."/>
            <person name="Guo J."/>
            <person name="Li S."/>
            <person name="Chen X."/>
            <person name="Wang C."/>
            <person name="Dai X."/>
            <person name="Yang H."/>
            <person name="Song W."/>
            <person name="Hou L."/>
            <person name="Xu J."/>
            <person name="Tong Z."/>
            <person name="Xu A."/>
            <person name="Yuan X."/>
            <person name="Wang W."/>
            <person name="Yang Q."/>
            <person name="Chen L."/>
            <person name="Sun Z."/>
            <person name="Wang K."/>
            <person name="Pan B."/>
            <person name="Chen J."/>
            <person name="Bao Y."/>
            <person name="Liu F."/>
            <person name="Qi X."/>
            <person name="Gang D.R."/>
            <person name="Wen J."/>
            <person name="Li J."/>
        </authorList>
    </citation>
    <scope>NUCLEOTIDE SEQUENCE</scope>
    <source>
        <strain evidence="2">Dzin_1.0</strain>
    </source>
</reference>
<evidence type="ECO:0000313" key="3">
    <source>
        <dbReference type="Proteomes" id="UP001085076"/>
    </source>
</evidence>
<dbReference type="EMBL" id="JAGGNH010000001">
    <property type="protein sequence ID" value="KAJ0989916.1"/>
    <property type="molecule type" value="Genomic_DNA"/>
</dbReference>
<gene>
    <name evidence="2" type="ORF">J5N97_008272</name>
</gene>
<feature type="chain" id="PRO_5039351476" description="Secreted protein" evidence="1">
    <location>
        <begin position="20"/>
        <end position="73"/>
    </location>
</feature>
<evidence type="ECO:0000313" key="2">
    <source>
        <dbReference type="EMBL" id="KAJ0989916.1"/>
    </source>
</evidence>
<sequence length="73" mass="8191">MQVFILWFPAVIMILLVSCDYNTIGELLVVHSHQPYLGVHGSITRLASPVRPHIIPIFKVSISPPMINLQKSI</sequence>
<organism evidence="2 3">
    <name type="scientific">Dioscorea zingiberensis</name>
    <dbReference type="NCBI Taxonomy" id="325984"/>
    <lineage>
        <taxon>Eukaryota</taxon>
        <taxon>Viridiplantae</taxon>
        <taxon>Streptophyta</taxon>
        <taxon>Embryophyta</taxon>
        <taxon>Tracheophyta</taxon>
        <taxon>Spermatophyta</taxon>
        <taxon>Magnoliopsida</taxon>
        <taxon>Liliopsida</taxon>
        <taxon>Dioscoreales</taxon>
        <taxon>Dioscoreaceae</taxon>
        <taxon>Dioscorea</taxon>
    </lineage>
</organism>
<evidence type="ECO:0008006" key="4">
    <source>
        <dbReference type="Google" id="ProtNLM"/>
    </source>
</evidence>